<reference evidence="3 4" key="1">
    <citation type="journal article" date="2013" name="BMC Genomics">
        <title>Genomic characterization provides new insight into Salmonella phage diversity.</title>
        <authorList>
            <person name="Moreno Switt A.I."/>
            <person name="Orsi R.H."/>
            <person name="den Bakker H.C."/>
            <person name="Vongkamjan K."/>
            <person name="Altier C."/>
            <person name="Wiedmann M."/>
        </authorList>
    </citation>
    <scope>NUCLEOTIDE SEQUENCE [LARGE SCALE GENOMIC DNA]</scope>
</reference>
<dbReference type="GeneID" id="16275524"/>
<organism evidence="3 4">
    <name type="scientific">Salmonella phage FSL SP-058</name>
    <dbReference type="NCBI Taxonomy" id="1173761"/>
    <lineage>
        <taxon>Viruses</taxon>
        <taxon>Duplodnaviria</taxon>
        <taxon>Heunggongvirae</taxon>
        <taxon>Uroviricota</taxon>
        <taxon>Caudoviricetes</taxon>
        <taxon>Schitoviridae</taxon>
        <taxon>Humphriesvirinae</taxon>
        <taxon>Ithacavirus</taxon>
        <taxon>Ithacavirus SP058</taxon>
    </lineage>
</organism>
<proteinExistence type="predicted"/>
<dbReference type="RefSeq" id="YP_008239480.1">
    <property type="nucleotide sequence ID" value="NC_021772.1"/>
</dbReference>
<feature type="region of interest" description="Disordered" evidence="1">
    <location>
        <begin position="1"/>
        <end position="21"/>
    </location>
</feature>
<evidence type="ECO:0000313" key="3">
    <source>
        <dbReference type="EMBL" id="AGF88191.1"/>
    </source>
</evidence>
<accession>S4TNT8</accession>
<evidence type="ECO:0000313" key="4">
    <source>
        <dbReference type="Proteomes" id="UP000014990"/>
    </source>
</evidence>
<dbReference type="Proteomes" id="UP000014990">
    <property type="component" value="Segment"/>
</dbReference>
<keyword evidence="4" id="KW-1185">Reference proteome</keyword>
<sequence>MRVKTYLRRQREGSIPVKSSNDDIGIQEYPDVLLTMYINTLENGDSPRALREGIKEIMKRVQSPRVKSILQDIKRATSPVGRLHFYYGALERDLEEIRGMSKESPQ</sequence>
<dbReference type="EMBL" id="KC139517">
    <property type="protein sequence ID" value="AGF88191.1"/>
    <property type="molecule type" value="Genomic_DNA"/>
</dbReference>
<gene>
    <name evidence="3" type="ORF">SP058_00380</name>
</gene>
<evidence type="ECO:0000256" key="1">
    <source>
        <dbReference type="SAM" id="MobiDB-lite"/>
    </source>
</evidence>
<feature type="domain" description="DUF7740" evidence="2">
    <location>
        <begin position="28"/>
        <end position="85"/>
    </location>
</feature>
<dbReference type="OrthoDB" id="32953at10239"/>
<name>S4TNT8_9CAUD</name>
<dbReference type="Pfam" id="PF24886">
    <property type="entry name" value="DUF7740"/>
    <property type="match status" value="1"/>
</dbReference>
<evidence type="ECO:0000259" key="2">
    <source>
        <dbReference type="Pfam" id="PF24886"/>
    </source>
</evidence>
<dbReference type="InterPro" id="IPR056642">
    <property type="entry name" value="DUF7740"/>
</dbReference>
<dbReference type="KEGG" id="vg:16275524"/>
<protein>
    <recommendedName>
        <fullName evidence="2">DUF7740 domain-containing protein</fullName>
    </recommendedName>
</protein>